<reference evidence="2 3" key="1">
    <citation type="journal article" date="2012" name="Proc. Natl. Acad. Sci. U.S.A.">
        <title>Comparative genomics of Ceriporiopsis subvermispora and Phanerochaete chrysosporium provide insight into selective ligninolysis.</title>
        <authorList>
            <person name="Fernandez-Fueyo E."/>
            <person name="Ruiz-Duenas F.J."/>
            <person name="Ferreira P."/>
            <person name="Floudas D."/>
            <person name="Hibbett D.S."/>
            <person name="Canessa P."/>
            <person name="Larrondo L.F."/>
            <person name="James T.Y."/>
            <person name="Seelenfreund D."/>
            <person name="Lobos S."/>
            <person name="Polanco R."/>
            <person name="Tello M."/>
            <person name="Honda Y."/>
            <person name="Watanabe T."/>
            <person name="Watanabe T."/>
            <person name="Ryu J.S."/>
            <person name="Kubicek C.P."/>
            <person name="Schmoll M."/>
            <person name="Gaskell J."/>
            <person name="Hammel K.E."/>
            <person name="St John F.J."/>
            <person name="Vanden Wymelenberg A."/>
            <person name="Sabat G."/>
            <person name="Splinter BonDurant S."/>
            <person name="Syed K."/>
            <person name="Yadav J.S."/>
            <person name="Doddapaneni H."/>
            <person name="Subramanian V."/>
            <person name="Lavin J.L."/>
            <person name="Oguiza J.A."/>
            <person name="Perez G."/>
            <person name="Pisabarro A.G."/>
            <person name="Ramirez L."/>
            <person name="Santoyo F."/>
            <person name="Master E."/>
            <person name="Coutinho P.M."/>
            <person name="Henrissat B."/>
            <person name="Lombard V."/>
            <person name="Magnuson J.K."/>
            <person name="Kuees U."/>
            <person name="Hori C."/>
            <person name="Igarashi K."/>
            <person name="Samejima M."/>
            <person name="Held B.W."/>
            <person name="Barry K.W."/>
            <person name="LaButti K.M."/>
            <person name="Lapidus A."/>
            <person name="Lindquist E.A."/>
            <person name="Lucas S.M."/>
            <person name="Riley R."/>
            <person name="Salamov A.A."/>
            <person name="Hoffmeister D."/>
            <person name="Schwenk D."/>
            <person name="Hadar Y."/>
            <person name="Yarden O."/>
            <person name="de Vries R.P."/>
            <person name="Wiebenga A."/>
            <person name="Stenlid J."/>
            <person name="Eastwood D."/>
            <person name="Grigoriev I.V."/>
            <person name="Berka R.M."/>
            <person name="Blanchette R.A."/>
            <person name="Kersten P."/>
            <person name="Martinez A.T."/>
            <person name="Vicuna R."/>
            <person name="Cullen D."/>
        </authorList>
    </citation>
    <scope>NUCLEOTIDE SEQUENCE [LARGE SCALE GENOMIC DNA]</scope>
    <source>
        <strain evidence="2 3">B</strain>
    </source>
</reference>
<dbReference type="Proteomes" id="UP000016930">
    <property type="component" value="Unassembled WGS sequence"/>
</dbReference>
<dbReference type="STRING" id="914234.M2QM33"/>
<accession>M2QM33</accession>
<sequence length="492" mass="53324">MAAVDIETDWLIVSHDWWRTSFRSISWTWPPRTQSKSKEREESPTSHPRPPHYHDLLHRTRRWVRLEIPEAHVQEIELNSELAGVQAAEEVIRQYELDVCIRSLVDLEEPLFPAKVRAPLFIDDKQEESRTLGKEKWDHQVRELFGSDALNRLAAASSASHTSTPTSPELDLTDSELSVESDPLPATPKVSKKSYAHAVHNDDADATHGVFAPLPSKPLNASALSFTPGAQPPAMGASPPLSASSSSSPANGSSSRKASPPQEFTFPTLNPPLSDSPAPRGNARSLPPPLTKDEHGFYIVSPPPPPASSNSNSRPSSGRLPAFLAAPRPRHTSKTRELVDRLRKSSRPRGKRGEPRRSSTLPEDTEAAEAAAQEAERKSVLLTEIDGWITSVTSTSAANDEGWIAPAPAPAPAASRSGRGHKRAASSVSSQLSQASALLPTNPLVSHGPAVVPVYYPYAYAYPQYAAPVYVQPTAAWGAPATAYGPYVGRVR</sequence>
<feature type="region of interest" description="Disordered" evidence="1">
    <location>
        <begin position="222"/>
        <end position="375"/>
    </location>
</feature>
<organism evidence="2 3">
    <name type="scientific">Ceriporiopsis subvermispora (strain B)</name>
    <name type="common">White-rot fungus</name>
    <name type="synonym">Gelatoporia subvermispora</name>
    <dbReference type="NCBI Taxonomy" id="914234"/>
    <lineage>
        <taxon>Eukaryota</taxon>
        <taxon>Fungi</taxon>
        <taxon>Dikarya</taxon>
        <taxon>Basidiomycota</taxon>
        <taxon>Agaricomycotina</taxon>
        <taxon>Agaricomycetes</taxon>
        <taxon>Polyporales</taxon>
        <taxon>Gelatoporiaceae</taxon>
        <taxon>Gelatoporia</taxon>
    </lineage>
</organism>
<proteinExistence type="predicted"/>
<gene>
    <name evidence="2" type="ORF">CERSUDRAFT_118271</name>
</gene>
<evidence type="ECO:0000313" key="3">
    <source>
        <dbReference type="Proteomes" id="UP000016930"/>
    </source>
</evidence>
<protein>
    <submittedName>
        <fullName evidence="2">Uncharacterized protein</fullName>
    </submittedName>
</protein>
<name>M2QM33_CERS8</name>
<feature type="compositionally biased region" description="Low complexity" evidence="1">
    <location>
        <begin position="308"/>
        <end position="317"/>
    </location>
</feature>
<feature type="compositionally biased region" description="Basic and acidic residues" evidence="1">
    <location>
        <begin position="334"/>
        <end position="343"/>
    </location>
</feature>
<feature type="region of interest" description="Disordered" evidence="1">
    <location>
        <begin position="30"/>
        <end position="54"/>
    </location>
</feature>
<feature type="region of interest" description="Disordered" evidence="1">
    <location>
        <begin position="156"/>
        <end position="196"/>
    </location>
</feature>
<evidence type="ECO:0000256" key="1">
    <source>
        <dbReference type="SAM" id="MobiDB-lite"/>
    </source>
</evidence>
<dbReference type="EMBL" id="KB445807">
    <property type="protein sequence ID" value="EMD33230.1"/>
    <property type="molecule type" value="Genomic_DNA"/>
</dbReference>
<feature type="compositionally biased region" description="Low complexity" evidence="1">
    <location>
        <begin position="232"/>
        <end position="259"/>
    </location>
</feature>
<feature type="region of interest" description="Disordered" evidence="1">
    <location>
        <begin position="400"/>
        <end position="428"/>
    </location>
</feature>
<keyword evidence="3" id="KW-1185">Reference proteome</keyword>
<dbReference type="AlphaFoldDB" id="M2QM33"/>
<feature type="compositionally biased region" description="Low complexity" evidence="1">
    <location>
        <begin position="156"/>
        <end position="168"/>
    </location>
</feature>
<dbReference type="OrthoDB" id="2943086at2759"/>
<dbReference type="HOGENOM" id="CLU_554323_0_0_1"/>
<evidence type="ECO:0000313" key="2">
    <source>
        <dbReference type="EMBL" id="EMD33230.1"/>
    </source>
</evidence>